<dbReference type="Pfam" id="PF13558">
    <property type="entry name" value="SbcC_Walker_B"/>
    <property type="match status" value="1"/>
</dbReference>
<dbReference type="PANTHER" id="PTHR32114:SF2">
    <property type="entry name" value="ABC TRANSPORTER ABCH.3"/>
    <property type="match status" value="1"/>
</dbReference>
<feature type="coiled-coil region" evidence="4">
    <location>
        <begin position="674"/>
        <end position="708"/>
    </location>
</feature>
<comment type="similarity">
    <text evidence="1">Belongs to the SMC family. SbcC subfamily.</text>
</comment>
<evidence type="ECO:0000313" key="7">
    <source>
        <dbReference type="Proteomes" id="UP001148125"/>
    </source>
</evidence>
<gene>
    <name evidence="6" type="ORF">N7Z68_13700</name>
</gene>
<proteinExistence type="inferred from homology"/>
<protein>
    <recommendedName>
        <fullName evidence="3">Nuclease SbcCD subunit C</fullName>
    </recommendedName>
</protein>
<evidence type="ECO:0000313" key="6">
    <source>
        <dbReference type="EMBL" id="MDE5414429.1"/>
    </source>
</evidence>
<reference evidence="6" key="1">
    <citation type="submission" date="2024-05" db="EMBL/GenBank/DDBJ databases">
        <title>Alkalihalobacillus sp. strain MEB203 novel alkaliphilic bacterium from Lonar Lake, India.</title>
        <authorList>
            <person name="Joshi A."/>
            <person name="Thite S."/>
            <person name="Mengade P."/>
        </authorList>
    </citation>
    <scope>NUCLEOTIDE SEQUENCE</scope>
    <source>
        <strain evidence="6">MEB 203</strain>
    </source>
</reference>
<feature type="domain" description="Rad50/SbcC-type AAA" evidence="5">
    <location>
        <begin position="5"/>
        <end position="218"/>
    </location>
</feature>
<evidence type="ECO:0000256" key="2">
    <source>
        <dbReference type="ARBA" id="ARBA00011322"/>
    </source>
</evidence>
<dbReference type="SUPFAM" id="SSF52540">
    <property type="entry name" value="P-loop containing nucleoside triphosphate hydrolases"/>
    <property type="match status" value="2"/>
</dbReference>
<dbReference type="PANTHER" id="PTHR32114">
    <property type="entry name" value="ABC TRANSPORTER ABCH.3"/>
    <property type="match status" value="1"/>
</dbReference>
<dbReference type="RefSeq" id="WP_275119042.1">
    <property type="nucleotide sequence ID" value="NZ_JAOTPO010000009.1"/>
</dbReference>
<organism evidence="6 7">
    <name type="scientific">Alkalihalobacterium chitinilyticum</name>
    <dbReference type="NCBI Taxonomy" id="2980103"/>
    <lineage>
        <taxon>Bacteria</taxon>
        <taxon>Bacillati</taxon>
        <taxon>Bacillota</taxon>
        <taxon>Bacilli</taxon>
        <taxon>Bacillales</taxon>
        <taxon>Bacillaceae</taxon>
        <taxon>Alkalihalobacterium</taxon>
    </lineage>
</organism>
<dbReference type="InterPro" id="IPR027417">
    <property type="entry name" value="P-loop_NTPase"/>
</dbReference>
<dbReference type="Proteomes" id="UP001148125">
    <property type="component" value="Unassembled WGS sequence"/>
</dbReference>
<keyword evidence="7" id="KW-1185">Reference proteome</keyword>
<feature type="coiled-coil region" evidence="4">
    <location>
        <begin position="755"/>
        <end position="849"/>
    </location>
</feature>
<feature type="coiled-coil region" evidence="4">
    <location>
        <begin position="317"/>
        <end position="458"/>
    </location>
</feature>
<sequence>MRPIKLTLTAFGPYKHKEVINFRDLKEHRLFVISGNTGAGKTSIFDAICFALYGEASGEDRNDSRMLRSHFAADEDHTSIDFEFELRGRMYRVFRQLAHIKGTNKTATGDKYELYEITDGQETLLVDRLTVTHVNEKLQEIIGLTKEQFSQIVMLPQGEFRKLLTSETEDKEEILRKIFKTGLFKHVTERLNEKRVSSQKVYEGQRQERDLHIKNISKNLPSREGSLFTEVFAQENYNTHQVLEALADEMSYYQQETIQQKQRLDEQNQLLQEKTKQFHEAKAINERFENLEMKRKLNEVLEHKIPEMNEKERELTLAETASQLEVHEGHYKEIEQELQLVKEQHEKANRELVQAEAAKVTAEKMYKVEEEKHEEREDIVVLVNKLKEYVPKVAKLDEHRTSLQQLRKEAEQLEKQTEAFTLQLKQHKEIKSERTAEIKRLETNSQGYALKVEQLQDMKTKVKAVHEYISLTEKQSQWSTRMQTKETAFGEVKKAYDELEALWVAGQASLLAEHLHDGESCPVCGSVEHPEKAIQKHNIPSKELLEQKRNEKDIIEDQFRKLQAELSTIFIQLETKQQELQELSISPEEPHNTLQQLTETEMVLQKEITQLKTEQRELEQHKKAQEQLEKNMEQTETEKLQVEKQYNQTIITFEKETTLHEQLLKDIPADLQSLEKLQNEVTQREEEKQKIERQWKAVQDALNAANERYFTTKTTIANVEKQFLSTSEKKEKAYDKFQEQLLATGFTTEEEYHGAKRTKLERDDLKEEIETFKTDLATTKKQVSELESELKGKERFDLVAFKMELQQLEQLIEKVRLTYIQMDTNVNLINQSIIDIESASEKVKEAEQIYYIHKDLYDVVRGDNAKRISFERYLLIEFLEQIVQVANQRLTRLSNGQFQLVRSDRLEKRGKQSGLSLDVYDNYTGQKRDVKTLSGGEKFNASLSLALGMADIIQSHQGGISIETMFIDEGFGSLDEESLSKAIDTLIELQQSGRLIGVISHVQELKQAIPAILDVKKTKEGHSQTAFVIK</sequence>
<dbReference type="InterPro" id="IPR038729">
    <property type="entry name" value="Rad50/SbcC_AAA"/>
</dbReference>
<dbReference type="EMBL" id="JAOTPO010000009">
    <property type="protein sequence ID" value="MDE5414429.1"/>
    <property type="molecule type" value="Genomic_DNA"/>
</dbReference>
<evidence type="ECO:0000256" key="3">
    <source>
        <dbReference type="ARBA" id="ARBA00013368"/>
    </source>
</evidence>
<feature type="coiled-coil region" evidence="4">
    <location>
        <begin position="594"/>
        <end position="645"/>
    </location>
</feature>
<dbReference type="Pfam" id="PF13476">
    <property type="entry name" value="AAA_23"/>
    <property type="match status" value="1"/>
</dbReference>
<comment type="caution">
    <text evidence="6">The sequence shown here is derived from an EMBL/GenBank/DDBJ whole genome shotgun (WGS) entry which is preliminary data.</text>
</comment>
<evidence type="ECO:0000256" key="4">
    <source>
        <dbReference type="SAM" id="Coils"/>
    </source>
</evidence>
<keyword evidence="4" id="KW-0175">Coiled coil</keyword>
<dbReference type="Gene3D" id="3.40.50.300">
    <property type="entry name" value="P-loop containing nucleotide triphosphate hydrolases"/>
    <property type="match status" value="2"/>
</dbReference>
<comment type="subunit">
    <text evidence="2">Heterodimer of SbcC and SbcD.</text>
</comment>
<evidence type="ECO:0000256" key="1">
    <source>
        <dbReference type="ARBA" id="ARBA00006930"/>
    </source>
</evidence>
<name>A0ABT5VG72_9BACI</name>
<evidence type="ECO:0000259" key="5">
    <source>
        <dbReference type="Pfam" id="PF13476"/>
    </source>
</evidence>
<accession>A0ABT5VG72</accession>